<dbReference type="VEuPathDB" id="FungiDB:FPRO_13440"/>
<dbReference type="InterPro" id="IPR011320">
    <property type="entry name" value="RNase_H1_N"/>
</dbReference>
<feature type="compositionally biased region" description="Low complexity" evidence="1">
    <location>
        <begin position="201"/>
        <end position="218"/>
    </location>
</feature>
<evidence type="ECO:0000313" key="4">
    <source>
        <dbReference type="Proteomes" id="UP000183971"/>
    </source>
</evidence>
<dbReference type="InterPro" id="IPR009027">
    <property type="entry name" value="Ribosomal_bL9/RNase_H1_N"/>
</dbReference>
<reference evidence="4" key="1">
    <citation type="journal article" date="2016" name="Genome Biol. Evol.">
        <title>Comparative 'omics' of the Fusarium fujikuroi species complex highlights differences in genetic potential and metabolite synthesis.</title>
        <authorList>
            <person name="Niehaus E.-M."/>
            <person name="Muensterkoetter M."/>
            <person name="Proctor R.H."/>
            <person name="Brown D.W."/>
            <person name="Sharon A."/>
            <person name="Idan Y."/>
            <person name="Oren-Young L."/>
            <person name="Sieber C.M."/>
            <person name="Novak O."/>
            <person name="Pencik A."/>
            <person name="Tarkowska D."/>
            <person name="Hromadova K."/>
            <person name="Freeman S."/>
            <person name="Maymon M."/>
            <person name="Elazar M."/>
            <person name="Youssef S.A."/>
            <person name="El-Shabrawy E.S.M."/>
            <person name="Shalaby A.B.A."/>
            <person name="Houterman P."/>
            <person name="Brock N.L."/>
            <person name="Burkhardt I."/>
            <person name="Tsavkelova E.A."/>
            <person name="Dickschat J.S."/>
            <person name="Galuszka P."/>
            <person name="Gueldener U."/>
            <person name="Tudzynski B."/>
        </authorList>
    </citation>
    <scope>NUCLEOTIDE SEQUENCE [LARGE SCALE GENOMIC DNA]</scope>
    <source>
        <strain evidence="4">ET1</strain>
    </source>
</reference>
<dbReference type="GeneID" id="42058303"/>
<dbReference type="SUPFAM" id="SSF55658">
    <property type="entry name" value="L9 N-domain-like"/>
    <property type="match status" value="1"/>
</dbReference>
<sequence length="250" mass="27870">MRCQRHLAGGALSNIFAIHIPLRQNHFMFLIVKTHEEGKNISKKHIAVDVGHLPKVYDGWETARFEDDRYPYTRFQGFDNLEEGEEYTNDPYRIAGRGRLLRESRKFDPVKAEQGVKREIGIYIGQAAEVLDNGDNMTITQSNTRLSCQTADWLDMPLRTDYITTSSPQSSSASSCRNGYDGTSRPASPPGLRSWLEPRRVSTPSSPSPAQSGSPVAPRYDTTSELHSGSESTGVSNPAAFSSSWFCSYL</sequence>
<name>A0A1L7W559_FUSPR</name>
<dbReference type="RefSeq" id="XP_031088306.1">
    <property type="nucleotide sequence ID" value="XM_031222892.1"/>
</dbReference>
<feature type="compositionally biased region" description="Polar residues" evidence="1">
    <location>
        <begin position="221"/>
        <end position="241"/>
    </location>
</feature>
<feature type="domain" description="Ribonuclease H1 N-terminal" evidence="2">
    <location>
        <begin position="47"/>
        <end position="87"/>
    </location>
</feature>
<evidence type="ECO:0000259" key="2">
    <source>
        <dbReference type="Pfam" id="PF01693"/>
    </source>
</evidence>
<dbReference type="Proteomes" id="UP000183971">
    <property type="component" value="Unassembled WGS sequence"/>
</dbReference>
<accession>A0A1L7W559</accession>
<feature type="region of interest" description="Disordered" evidence="1">
    <location>
        <begin position="164"/>
        <end position="241"/>
    </location>
</feature>
<dbReference type="AlphaFoldDB" id="A0A1L7W559"/>
<protein>
    <recommendedName>
        <fullName evidence="2">Ribonuclease H1 N-terminal domain-containing protein</fullName>
    </recommendedName>
</protein>
<comment type="caution">
    <text evidence="3">The sequence shown here is derived from an EMBL/GenBank/DDBJ whole genome shotgun (WGS) entry which is preliminary data.</text>
</comment>
<organism evidence="3 4">
    <name type="scientific">Fusarium proliferatum (strain ET1)</name>
    <name type="common">Orchid endophyte fungus</name>
    <dbReference type="NCBI Taxonomy" id="1227346"/>
    <lineage>
        <taxon>Eukaryota</taxon>
        <taxon>Fungi</taxon>
        <taxon>Dikarya</taxon>
        <taxon>Ascomycota</taxon>
        <taxon>Pezizomycotina</taxon>
        <taxon>Sordariomycetes</taxon>
        <taxon>Hypocreomycetidae</taxon>
        <taxon>Hypocreales</taxon>
        <taxon>Nectriaceae</taxon>
        <taxon>Fusarium</taxon>
        <taxon>Fusarium fujikuroi species complex</taxon>
    </lineage>
</organism>
<evidence type="ECO:0000313" key="3">
    <source>
        <dbReference type="EMBL" id="CZR47773.1"/>
    </source>
</evidence>
<dbReference type="EMBL" id="FJOF01000012">
    <property type="protein sequence ID" value="CZR47773.1"/>
    <property type="molecule type" value="Genomic_DNA"/>
</dbReference>
<proteinExistence type="predicted"/>
<gene>
    <name evidence="3" type="ORF">FPRO_13440</name>
</gene>
<keyword evidence="4" id="KW-1185">Reference proteome</keyword>
<dbReference type="Pfam" id="PF01693">
    <property type="entry name" value="Cauli_VI"/>
    <property type="match status" value="1"/>
</dbReference>
<evidence type="ECO:0000256" key="1">
    <source>
        <dbReference type="SAM" id="MobiDB-lite"/>
    </source>
</evidence>
<feature type="compositionally biased region" description="Low complexity" evidence="1">
    <location>
        <begin position="166"/>
        <end position="175"/>
    </location>
</feature>